<gene>
    <name evidence="1" type="ORF">A2928_00195</name>
</gene>
<dbReference type="EMBL" id="MHRX01000056">
    <property type="protein sequence ID" value="OHA32001.1"/>
    <property type="molecule type" value="Genomic_DNA"/>
</dbReference>
<name>A0A1G2N9T1_9BACT</name>
<evidence type="ECO:0000313" key="1">
    <source>
        <dbReference type="EMBL" id="OHA32001.1"/>
    </source>
</evidence>
<proteinExistence type="predicted"/>
<accession>A0A1G2N9T1</accession>
<organism evidence="1 2">
    <name type="scientific">Candidatus Taylorbacteria bacterium RIFCSPLOWO2_01_FULL_45_15b</name>
    <dbReference type="NCBI Taxonomy" id="1802319"/>
    <lineage>
        <taxon>Bacteria</taxon>
        <taxon>Candidatus Tayloriibacteriota</taxon>
    </lineage>
</organism>
<reference evidence="1 2" key="1">
    <citation type="journal article" date="2016" name="Nat. Commun.">
        <title>Thousands of microbial genomes shed light on interconnected biogeochemical processes in an aquifer system.</title>
        <authorList>
            <person name="Anantharaman K."/>
            <person name="Brown C.T."/>
            <person name="Hug L.A."/>
            <person name="Sharon I."/>
            <person name="Castelle C.J."/>
            <person name="Probst A.J."/>
            <person name="Thomas B.C."/>
            <person name="Singh A."/>
            <person name="Wilkins M.J."/>
            <person name="Karaoz U."/>
            <person name="Brodie E.L."/>
            <person name="Williams K.H."/>
            <person name="Hubbard S.S."/>
            <person name="Banfield J.F."/>
        </authorList>
    </citation>
    <scope>NUCLEOTIDE SEQUENCE [LARGE SCALE GENOMIC DNA]</scope>
</reference>
<comment type="caution">
    <text evidence="1">The sequence shown here is derived from an EMBL/GenBank/DDBJ whole genome shotgun (WGS) entry which is preliminary data.</text>
</comment>
<evidence type="ECO:0000313" key="2">
    <source>
        <dbReference type="Proteomes" id="UP000176221"/>
    </source>
</evidence>
<protein>
    <submittedName>
        <fullName evidence="1">Uncharacterized protein</fullName>
    </submittedName>
</protein>
<sequence>MEFFDFVRHERFEGRRPRSHFQQKVRPSLGREIFRVATRKIFVTKSLRAHKTKQISTARDFFVLVRAGAMPNQQARPRGRVMKFCE</sequence>
<dbReference type="AlphaFoldDB" id="A0A1G2N9T1"/>
<dbReference type="Proteomes" id="UP000176221">
    <property type="component" value="Unassembled WGS sequence"/>
</dbReference>